<feature type="transmembrane region" description="Helical" evidence="1">
    <location>
        <begin position="232"/>
        <end position="249"/>
    </location>
</feature>
<feature type="transmembrane region" description="Helical" evidence="1">
    <location>
        <begin position="113"/>
        <end position="139"/>
    </location>
</feature>
<dbReference type="Proteomes" id="UP001157126">
    <property type="component" value="Unassembled WGS sequence"/>
</dbReference>
<evidence type="ECO:0000313" key="2">
    <source>
        <dbReference type="EMBL" id="GMA42168.1"/>
    </source>
</evidence>
<keyword evidence="3" id="KW-1185">Reference proteome</keyword>
<proteinExistence type="predicted"/>
<keyword evidence="1" id="KW-0812">Transmembrane</keyword>
<reference evidence="3" key="1">
    <citation type="journal article" date="2019" name="Int. J. Syst. Evol. Microbiol.">
        <title>The Global Catalogue of Microorganisms (GCM) 10K type strain sequencing project: providing services to taxonomists for standard genome sequencing and annotation.</title>
        <authorList>
            <consortium name="The Broad Institute Genomics Platform"/>
            <consortium name="The Broad Institute Genome Sequencing Center for Infectious Disease"/>
            <person name="Wu L."/>
            <person name="Ma J."/>
        </authorList>
    </citation>
    <scope>NUCLEOTIDE SEQUENCE [LARGE SCALE GENOMIC DNA]</scope>
    <source>
        <strain evidence="3">NBRC 113072</strain>
    </source>
</reference>
<dbReference type="RefSeq" id="WP_284305618.1">
    <property type="nucleotide sequence ID" value="NZ_BSUO01000001.1"/>
</dbReference>
<dbReference type="EMBL" id="BSUO01000001">
    <property type="protein sequence ID" value="GMA42168.1"/>
    <property type="molecule type" value="Genomic_DNA"/>
</dbReference>
<protein>
    <recommendedName>
        <fullName evidence="4">ABC transporter permease</fullName>
    </recommendedName>
</protein>
<organism evidence="2 3">
    <name type="scientific">Mobilicoccus caccae</name>
    <dbReference type="NCBI Taxonomy" id="1859295"/>
    <lineage>
        <taxon>Bacteria</taxon>
        <taxon>Bacillati</taxon>
        <taxon>Actinomycetota</taxon>
        <taxon>Actinomycetes</taxon>
        <taxon>Micrococcales</taxon>
        <taxon>Dermatophilaceae</taxon>
        <taxon>Mobilicoccus</taxon>
    </lineage>
</organism>
<accession>A0ABQ6IZN8</accession>
<evidence type="ECO:0008006" key="4">
    <source>
        <dbReference type="Google" id="ProtNLM"/>
    </source>
</evidence>
<feature type="transmembrane region" description="Helical" evidence="1">
    <location>
        <begin position="159"/>
        <end position="190"/>
    </location>
</feature>
<comment type="caution">
    <text evidence="2">The sequence shown here is derived from an EMBL/GenBank/DDBJ whole genome shotgun (WGS) entry which is preliminary data.</text>
</comment>
<feature type="transmembrane region" description="Helical" evidence="1">
    <location>
        <begin position="74"/>
        <end position="92"/>
    </location>
</feature>
<evidence type="ECO:0000256" key="1">
    <source>
        <dbReference type="SAM" id="Phobius"/>
    </source>
</evidence>
<feature type="transmembrane region" description="Helical" evidence="1">
    <location>
        <begin position="41"/>
        <end position="62"/>
    </location>
</feature>
<keyword evidence="1" id="KW-1133">Transmembrane helix</keyword>
<keyword evidence="1" id="KW-0472">Membrane</keyword>
<evidence type="ECO:0000313" key="3">
    <source>
        <dbReference type="Proteomes" id="UP001157126"/>
    </source>
</evidence>
<name>A0ABQ6IZN8_9MICO</name>
<gene>
    <name evidence="2" type="ORF">GCM10025883_42130</name>
</gene>
<sequence length="256" mass="26866">MTTTAHPTPTAPAASKHSGITMVTRTRIELRKLVDTRSSTTLLAVMFGLLLLAIPLLGVFAPEDLDLRGLTSEGSAPLVFLLPVVGMLAIAGEWRHRTALWTYALDPARSRVLTAKLIAIALLTLAAAVVTLVIALIVVALVGDTLPSPRGILDVAAGLLWAIGGMTLVGAALGAALLNAPLALTVFFLVPQLIPQLLRAWSTTAPIAPYVDAHAAFLGGFADRPAAQAPELASVVMLWIVLPMVVGFIRNARQDV</sequence>